<accession>A0A1G6GLT4</accession>
<keyword evidence="3" id="KW-1185">Reference proteome</keyword>
<dbReference type="EMBL" id="FMYL01000001">
    <property type="protein sequence ID" value="SDB82961.1"/>
    <property type="molecule type" value="Genomic_DNA"/>
</dbReference>
<dbReference type="Proteomes" id="UP000242501">
    <property type="component" value="Unassembled WGS sequence"/>
</dbReference>
<dbReference type="PANTHER" id="PTHR22946">
    <property type="entry name" value="DIENELACTONE HYDROLASE DOMAIN-CONTAINING PROTEIN-RELATED"/>
    <property type="match status" value="1"/>
</dbReference>
<evidence type="ECO:0000313" key="3">
    <source>
        <dbReference type="Proteomes" id="UP000242501"/>
    </source>
</evidence>
<dbReference type="InterPro" id="IPR050261">
    <property type="entry name" value="FrsA_esterase"/>
</dbReference>
<dbReference type="Pfam" id="PF01738">
    <property type="entry name" value="DLH"/>
    <property type="match status" value="1"/>
</dbReference>
<feature type="domain" description="Dienelactone hydrolase" evidence="1">
    <location>
        <begin position="22"/>
        <end position="241"/>
    </location>
</feature>
<dbReference type="Gene3D" id="3.40.50.1820">
    <property type="entry name" value="alpha/beta hydrolase"/>
    <property type="match status" value="1"/>
</dbReference>
<dbReference type="InterPro" id="IPR029058">
    <property type="entry name" value="AB_hydrolase_fold"/>
</dbReference>
<evidence type="ECO:0000313" key="2">
    <source>
        <dbReference type="EMBL" id="SDB82961.1"/>
    </source>
</evidence>
<organism evidence="2 3">
    <name type="scientific">Acinetobacter boissieri</name>
    <dbReference type="NCBI Taxonomy" id="1219383"/>
    <lineage>
        <taxon>Bacteria</taxon>
        <taxon>Pseudomonadati</taxon>
        <taxon>Pseudomonadota</taxon>
        <taxon>Gammaproteobacteria</taxon>
        <taxon>Moraxellales</taxon>
        <taxon>Moraxellaceae</taxon>
        <taxon>Acinetobacter</taxon>
    </lineage>
</organism>
<dbReference type="AlphaFoldDB" id="A0A1G6GLT4"/>
<keyword evidence="2" id="KW-0378">Hydrolase</keyword>
<dbReference type="GO" id="GO:0016787">
    <property type="term" value="F:hydrolase activity"/>
    <property type="evidence" value="ECO:0007669"/>
    <property type="project" value="UniProtKB-KW"/>
</dbReference>
<reference evidence="3" key="1">
    <citation type="submission" date="2016-09" db="EMBL/GenBank/DDBJ databases">
        <authorList>
            <person name="Varghese N."/>
            <person name="Submissions S."/>
        </authorList>
    </citation>
    <scope>NUCLEOTIDE SEQUENCE [LARGE SCALE GENOMIC DNA]</scope>
    <source>
        <strain evidence="3">ANC 4422</strain>
    </source>
</reference>
<dbReference type="RefSeq" id="WP_092746646.1">
    <property type="nucleotide sequence ID" value="NZ_FMYL01000001.1"/>
</dbReference>
<dbReference type="InterPro" id="IPR002925">
    <property type="entry name" value="Dienelactn_hydro"/>
</dbReference>
<proteinExistence type="predicted"/>
<dbReference type="SUPFAM" id="SSF53474">
    <property type="entry name" value="alpha/beta-Hydrolases"/>
    <property type="match status" value="1"/>
</dbReference>
<gene>
    <name evidence="2" type="ORF">SAMN05421733_101397</name>
</gene>
<dbReference type="OrthoDB" id="9787933at2"/>
<protein>
    <submittedName>
        <fullName evidence="2">Dienelactone hydrolase</fullName>
    </submittedName>
</protein>
<name>A0A1G6GLT4_9GAMM</name>
<evidence type="ECO:0000259" key="1">
    <source>
        <dbReference type="Pfam" id="PF01738"/>
    </source>
</evidence>
<sequence length="246" mass="26787">MQNIITREIQYTAHDGKTLIGFFAAPEMTQALPGLILGPEWWGLDDYMINRAKQFAAQGYACLAIDMYGNQASTESATEASAYMNEVFEKPNTLIDRAQAALATLAAQPEVDPKKLAAIGFCFGGKVALELARIGAPLEVIASFHGTLKTENPAQAGLIKGDVLVCHGIDDSMIPAEDVDTIEQELKGADVDYQILRLEGAKHGFTNPKSDERHVKTGVDLAYNAIAEQQSLDVLMQLLKKRFDSE</sequence>
<dbReference type="PANTHER" id="PTHR22946:SF0">
    <property type="entry name" value="DIENELACTONE HYDROLASE DOMAIN-CONTAINING PROTEIN"/>
    <property type="match status" value="1"/>
</dbReference>